<gene>
    <name evidence="10" type="ORF">GCM10011585_09180</name>
</gene>
<evidence type="ECO:0000256" key="4">
    <source>
        <dbReference type="ARBA" id="ARBA00012670"/>
    </source>
</evidence>
<keyword evidence="8" id="KW-0732">Signal</keyword>
<feature type="signal peptide" evidence="8">
    <location>
        <begin position="1"/>
        <end position="30"/>
    </location>
</feature>
<dbReference type="Gene3D" id="2.60.120.260">
    <property type="entry name" value="Galactose-binding domain-like"/>
    <property type="match status" value="1"/>
</dbReference>
<dbReference type="InterPro" id="IPR055235">
    <property type="entry name" value="ASD1_cat"/>
</dbReference>
<keyword evidence="11" id="KW-1185">Reference proteome</keyword>
<dbReference type="RefSeq" id="WP_188552928.1">
    <property type="nucleotide sequence ID" value="NZ_BMGT01000001.1"/>
</dbReference>
<comment type="catalytic activity">
    <reaction evidence="1">
        <text>Hydrolysis of terminal non-reducing alpha-L-arabinofuranoside residues in alpha-L-arabinosides.</text>
        <dbReference type="EC" id="3.2.1.55"/>
    </reaction>
</comment>
<dbReference type="EC" id="3.2.1.55" evidence="4"/>
<evidence type="ECO:0000256" key="6">
    <source>
        <dbReference type="ARBA" id="ARBA00023277"/>
    </source>
</evidence>
<dbReference type="GO" id="GO:0000272">
    <property type="term" value="P:polysaccharide catabolic process"/>
    <property type="evidence" value="ECO:0007669"/>
    <property type="project" value="TreeGrafter"/>
</dbReference>
<dbReference type="PANTHER" id="PTHR43576:SF3">
    <property type="entry name" value="ALPHA-L-ARABINOFURANOSIDASE C"/>
    <property type="match status" value="1"/>
</dbReference>
<comment type="subunit">
    <text evidence="3">Homohexamer; trimer of dimers.</text>
</comment>
<evidence type="ECO:0000313" key="11">
    <source>
        <dbReference type="Proteomes" id="UP000647241"/>
    </source>
</evidence>
<keyword evidence="7" id="KW-0326">Glycosidase</keyword>
<dbReference type="SMART" id="SM00813">
    <property type="entry name" value="Alpha-L-AF_C"/>
    <property type="match status" value="1"/>
</dbReference>
<evidence type="ECO:0000259" key="9">
    <source>
        <dbReference type="SMART" id="SM00813"/>
    </source>
</evidence>
<feature type="domain" description="Alpha-L-arabinofuranosidase C-terminal" evidence="9">
    <location>
        <begin position="497"/>
        <end position="677"/>
    </location>
</feature>
<dbReference type="GO" id="GO:0046556">
    <property type="term" value="F:alpha-L-arabinofuranosidase activity"/>
    <property type="evidence" value="ECO:0007669"/>
    <property type="project" value="UniProtKB-EC"/>
</dbReference>
<evidence type="ECO:0000256" key="2">
    <source>
        <dbReference type="ARBA" id="ARBA00007186"/>
    </source>
</evidence>
<evidence type="ECO:0000256" key="8">
    <source>
        <dbReference type="SAM" id="SignalP"/>
    </source>
</evidence>
<protein>
    <recommendedName>
        <fullName evidence="4">non-reducing end alpha-L-arabinofuranosidase</fullName>
        <ecNumber evidence="4">3.2.1.55</ecNumber>
    </recommendedName>
</protein>
<dbReference type="EMBL" id="BMGT01000001">
    <property type="protein sequence ID" value="GGG69312.1"/>
    <property type="molecule type" value="Genomic_DNA"/>
</dbReference>
<comment type="similarity">
    <text evidence="2">Belongs to the glycosyl hydrolase 51 family.</text>
</comment>
<proteinExistence type="inferred from homology"/>
<keyword evidence="6" id="KW-0119">Carbohydrate metabolism</keyword>
<evidence type="ECO:0000256" key="5">
    <source>
        <dbReference type="ARBA" id="ARBA00022801"/>
    </source>
</evidence>
<dbReference type="InterPro" id="IPR010720">
    <property type="entry name" value="Alpha-L-AF_C"/>
</dbReference>
<dbReference type="Pfam" id="PF06964">
    <property type="entry name" value="Alpha-L-AF_C"/>
    <property type="match status" value="1"/>
</dbReference>
<dbReference type="GO" id="GO:0046373">
    <property type="term" value="P:L-arabinose metabolic process"/>
    <property type="evidence" value="ECO:0007669"/>
    <property type="project" value="InterPro"/>
</dbReference>
<organism evidence="10 11">
    <name type="scientific">Edaphobacter dinghuensis</name>
    <dbReference type="NCBI Taxonomy" id="1560005"/>
    <lineage>
        <taxon>Bacteria</taxon>
        <taxon>Pseudomonadati</taxon>
        <taxon>Acidobacteriota</taxon>
        <taxon>Terriglobia</taxon>
        <taxon>Terriglobales</taxon>
        <taxon>Acidobacteriaceae</taxon>
        <taxon>Edaphobacter</taxon>
    </lineage>
</organism>
<accession>A0A917M1Q5</accession>
<evidence type="ECO:0000256" key="1">
    <source>
        <dbReference type="ARBA" id="ARBA00001462"/>
    </source>
</evidence>
<feature type="chain" id="PRO_5038009541" description="non-reducing end alpha-L-arabinofuranosidase" evidence="8">
    <location>
        <begin position="31"/>
        <end position="686"/>
    </location>
</feature>
<dbReference type="SUPFAM" id="SSF51445">
    <property type="entry name" value="(Trans)glycosidases"/>
    <property type="match status" value="1"/>
</dbReference>
<keyword evidence="5" id="KW-0378">Hydrolase</keyword>
<sequence>MNRMSTFIKSFVQVASITAFTCVIACSLSAQVINETAVTDTPIEVHILRTETPEAIPTSVFGSFLEPIGKSTYGGLWADVLENPSFEDGLWSAGNIAGMLHARPELRRASQLGIPLPWEPLNQAQGARYLPVWGDAANSTRSLLVMSLPGKEVGVRQMVYLPVHRELTYTGSVWLKHVEGPTDVTVSLRAHDQKDSILVTQSLDAAATTWTKYTFKFVLKPGQIAPLAPVDFVIALKNDARAEVDEASLMPADNIDGMDPDVIAMARDLHSPLIRFGGNFTSAYDWRDGIGPRDKRVSKLNVSWGIPEYNTFGTDEFLEFCKLIHAQPQIALNLGTGTPQDAAAWVKYVDQHWGDRKGGLLWELGNELWGDFQVGYPSLERVAQKTLATSEAVRKVDPTSRLIATGADEDHFHDWNAAQLSNPVGTFDFLSTHFVVDDNVQMANSTAQFRTMASLALPIGLEDRMHAIHEQIQQSSHRDHVNTAFTEWLMISDSHTGLHFTNMGGALFAGGFLNMVIRNSKIVPISDMTGIMEFGGIWSKRGQVYGAPAYWVLREYANAEPRTLLRVQSNSPVYSVTHGVRRLPDISDVPYLDVDAAESAGGRSLVLFCVNRYLTQALTANFDFASLGVKGSVAKVTTIVADNIFAENSEENPDKVKPVTSTEEVHRTFTHKFPSASVTIIEIPMQ</sequence>
<dbReference type="SUPFAM" id="SSF51011">
    <property type="entry name" value="Glycosyl hydrolase domain"/>
    <property type="match status" value="1"/>
</dbReference>
<reference evidence="10" key="1">
    <citation type="journal article" date="2014" name="Int. J. Syst. Evol. Microbiol.">
        <title>Complete genome sequence of Corynebacterium casei LMG S-19264T (=DSM 44701T), isolated from a smear-ripened cheese.</title>
        <authorList>
            <consortium name="US DOE Joint Genome Institute (JGI-PGF)"/>
            <person name="Walter F."/>
            <person name="Albersmeier A."/>
            <person name="Kalinowski J."/>
            <person name="Ruckert C."/>
        </authorList>
    </citation>
    <scope>NUCLEOTIDE SEQUENCE</scope>
    <source>
        <strain evidence="10">CGMCC 1.12997</strain>
    </source>
</reference>
<dbReference type="InterPro" id="IPR013780">
    <property type="entry name" value="Glyco_hydro_b"/>
</dbReference>
<dbReference type="AlphaFoldDB" id="A0A917M1Q5"/>
<dbReference type="InterPro" id="IPR017853">
    <property type="entry name" value="GH"/>
</dbReference>
<reference evidence="10" key="2">
    <citation type="submission" date="2020-09" db="EMBL/GenBank/DDBJ databases">
        <authorList>
            <person name="Sun Q."/>
            <person name="Zhou Y."/>
        </authorList>
    </citation>
    <scope>NUCLEOTIDE SEQUENCE</scope>
    <source>
        <strain evidence="10">CGMCC 1.12997</strain>
    </source>
</reference>
<name>A0A917M1Q5_9BACT</name>
<dbReference type="PANTHER" id="PTHR43576">
    <property type="entry name" value="ALPHA-L-ARABINOFURANOSIDASE C-RELATED"/>
    <property type="match status" value="1"/>
</dbReference>
<evidence type="ECO:0000313" key="10">
    <source>
        <dbReference type="EMBL" id="GGG69312.1"/>
    </source>
</evidence>
<evidence type="ECO:0000256" key="3">
    <source>
        <dbReference type="ARBA" id="ARBA00011165"/>
    </source>
</evidence>
<dbReference type="Pfam" id="PF22848">
    <property type="entry name" value="ASD1_dom"/>
    <property type="match status" value="1"/>
</dbReference>
<dbReference type="Gene3D" id="3.20.20.80">
    <property type="entry name" value="Glycosidases"/>
    <property type="match status" value="1"/>
</dbReference>
<dbReference type="Proteomes" id="UP000647241">
    <property type="component" value="Unassembled WGS sequence"/>
</dbReference>
<comment type="caution">
    <text evidence="10">The sequence shown here is derived from an EMBL/GenBank/DDBJ whole genome shotgun (WGS) entry which is preliminary data.</text>
</comment>
<evidence type="ECO:0000256" key="7">
    <source>
        <dbReference type="ARBA" id="ARBA00023295"/>
    </source>
</evidence>
<dbReference type="Gene3D" id="2.60.40.1180">
    <property type="entry name" value="Golgi alpha-mannosidase II"/>
    <property type="match status" value="1"/>
</dbReference>